<comment type="caution">
    <text evidence="5">The sequence shown here is derived from an EMBL/GenBank/DDBJ whole genome shotgun (WGS) entry which is preliminary data.</text>
</comment>
<gene>
    <name evidence="5" type="ORF">D5086_0000120960</name>
</gene>
<feature type="domain" description="Disease resistance protein At4g27190-like leucine-rich repeats" evidence="4">
    <location>
        <begin position="60"/>
        <end position="186"/>
    </location>
</feature>
<evidence type="ECO:0000256" key="3">
    <source>
        <dbReference type="SAM" id="SignalP"/>
    </source>
</evidence>
<keyword evidence="3" id="KW-0732">Signal</keyword>
<dbReference type="SUPFAM" id="SSF52047">
    <property type="entry name" value="RNI-like"/>
    <property type="match status" value="1"/>
</dbReference>
<dbReference type="AlphaFoldDB" id="A0A4V6A9C5"/>
<dbReference type="InterPro" id="IPR057135">
    <property type="entry name" value="At4g27190-like_LRR"/>
</dbReference>
<feature type="domain" description="Disease resistance protein At4g27190-like leucine-rich repeats" evidence="4">
    <location>
        <begin position="7"/>
        <end position="48"/>
    </location>
</feature>
<evidence type="ECO:0000259" key="4">
    <source>
        <dbReference type="Pfam" id="PF23247"/>
    </source>
</evidence>
<reference evidence="5" key="1">
    <citation type="submission" date="2018-10" db="EMBL/GenBank/DDBJ databases">
        <title>Population genomic analysis revealed the cold adaptation of white poplar.</title>
        <authorList>
            <person name="Liu Y.-J."/>
        </authorList>
    </citation>
    <scope>NUCLEOTIDE SEQUENCE [LARGE SCALE GENOMIC DNA]</scope>
    <source>
        <strain evidence="5">PAL-ZL1</strain>
    </source>
</reference>
<feature type="region of interest" description="Disordered" evidence="2">
    <location>
        <begin position="217"/>
        <end position="280"/>
    </location>
</feature>
<proteinExistence type="predicted"/>
<evidence type="ECO:0000256" key="2">
    <source>
        <dbReference type="SAM" id="MobiDB-lite"/>
    </source>
</evidence>
<feature type="chain" id="PRO_5020695529" description="Disease resistance protein At4g27190-like leucine-rich repeats domain-containing protein" evidence="3">
    <location>
        <begin position="20"/>
        <end position="280"/>
    </location>
</feature>
<organism evidence="5">
    <name type="scientific">Populus alba</name>
    <name type="common">White poplar</name>
    <dbReference type="NCBI Taxonomy" id="43335"/>
    <lineage>
        <taxon>Eukaryota</taxon>
        <taxon>Viridiplantae</taxon>
        <taxon>Streptophyta</taxon>
        <taxon>Embryophyta</taxon>
        <taxon>Tracheophyta</taxon>
        <taxon>Spermatophyta</taxon>
        <taxon>Magnoliopsida</taxon>
        <taxon>eudicotyledons</taxon>
        <taxon>Gunneridae</taxon>
        <taxon>Pentapetalae</taxon>
        <taxon>rosids</taxon>
        <taxon>fabids</taxon>
        <taxon>Malpighiales</taxon>
        <taxon>Salicaceae</taxon>
        <taxon>Saliceae</taxon>
        <taxon>Populus</taxon>
    </lineage>
</organism>
<protein>
    <recommendedName>
        <fullName evidence="4">Disease resistance protein At4g27190-like leucine-rich repeats domain-containing protein</fullName>
    </recommendedName>
</protein>
<dbReference type="InterPro" id="IPR050905">
    <property type="entry name" value="Plant_NBS-LRR"/>
</dbReference>
<feature type="compositionally biased region" description="Acidic residues" evidence="2">
    <location>
        <begin position="225"/>
        <end position="274"/>
    </location>
</feature>
<evidence type="ECO:0000256" key="1">
    <source>
        <dbReference type="ARBA" id="ARBA00022821"/>
    </source>
</evidence>
<dbReference type="Pfam" id="PF23247">
    <property type="entry name" value="LRR_RPS2"/>
    <property type="match status" value="2"/>
</dbReference>
<accession>A0A4V6A9C5</accession>
<dbReference type="EMBL" id="RCHU01000344">
    <property type="protein sequence ID" value="TKS06656.1"/>
    <property type="molecule type" value="Genomic_DNA"/>
</dbReference>
<name>A0A4V6A9C5_POPAL</name>
<dbReference type="Gene3D" id="3.80.10.10">
    <property type="entry name" value="Ribonuclease Inhibitor"/>
    <property type="match status" value="1"/>
</dbReference>
<evidence type="ECO:0000313" key="5">
    <source>
        <dbReference type="EMBL" id="TKS06656.1"/>
    </source>
</evidence>
<dbReference type="PANTHER" id="PTHR33463">
    <property type="entry name" value="NB-ARC DOMAIN-CONTAINING PROTEIN-RELATED"/>
    <property type="match status" value="1"/>
</dbReference>
<feature type="signal peptide" evidence="3">
    <location>
        <begin position="1"/>
        <end position="19"/>
    </location>
</feature>
<dbReference type="InterPro" id="IPR032675">
    <property type="entry name" value="LRR_dom_sf"/>
</dbReference>
<keyword evidence="1" id="KW-0611">Plant defense</keyword>
<sequence length="280" mass="32082">MSCIWKVLLLSNLTILVVRNCKRLRYVFTDIMIASLVQLKVLKISTCKDLEQIIAKNNDDEKNQILSGSDLQSLCFPNLCRLEIRRCNKLKSLFLVAMTSGLPKLQILKVSESSQLVGVFGPDDHASPVNVEKKMVLPYLQKLSLKELPSIVCFSLGCHDVLFPRLEKLEVYECPKLTTKFAIRTNGSMSAQSEVSQVAEDSRTGFFVPTTTCRMWTRNNGWGEKEDEDEEAEEWEDEDEDEDEEAEEWEVEEEDEDEEAEEWEVEEEEEEDEDGGGHDD</sequence>